<organism evidence="2 3">
    <name type="scientific">Solanum commersonii</name>
    <name type="common">Commerson's wild potato</name>
    <name type="synonym">Commerson's nightshade</name>
    <dbReference type="NCBI Taxonomy" id="4109"/>
    <lineage>
        <taxon>Eukaryota</taxon>
        <taxon>Viridiplantae</taxon>
        <taxon>Streptophyta</taxon>
        <taxon>Embryophyta</taxon>
        <taxon>Tracheophyta</taxon>
        <taxon>Spermatophyta</taxon>
        <taxon>Magnoliopsida</taxon>
        <taxon>eudicotyledons</taxon>
        <taxon>Gunneridae</taxon>
        <taxon>Pentapetalae</taxon>
        <taxon>asterids</taxon>
        <taxon>lamiids</taxon>
        <taxon>Solanales</taxon>
        <taxon>Solanaceae</taxon>
        <taxon>Solanoideae</taxon>
        <taxon>Solaneae</taxon>
        <taxon>Solanum</taxon>
    </lineage>
</organism>
<keyword evidence="3" id="KW-1185">Reference proteome</keyword>
<feature type="region of interest" description="Disordered" evidence="1">
    <location>
        <begin position="331"/>
        <end position="352"/>
    </location>
</feature>
<feature type="compositionally biased region" description="Basic and acidic residues" evidence="1">
    <location>
        <begin position="173"/>
        <end position="190"/>
    </location>
</feature>
<protein>
    <recommendedName>
        <fullName evidence="4">DUF1985 domain-containing protein</fullName>
    </recommendedName>
</protein>
<dbReference type="Proteomes" id="UP000824120">
    <property type="component" value="Chromosome 7"/>
</dbReference>
<dbReference type="EMBL" id="JACXVP010000007">
    <property type="protein sequence ID" value="KAG5595773.1"/>
    <property type="molecule type" value="Genomic_DNA"/>
</dbReference>
<name>A0A9J5Y6J1_SOLCO</name>
<evidence type="ECO:0000256" key="1">
    <source>
        <dbReference type="SAM" id="MobiDB-lite"/>
    </source>
</evidence>
<comment type="caution">
    <text evidence="2">The sequence shown here is derived from an EMBL/GenBank/DDBJ whole genome shotgun (WGS) entry which is preliminary data.</text>
</comment>
<dbReference type="PANTHER" id="PTHR48302">
    <property type="entry name" value="ULP1 PROTEASE FAMILY, C-TERMINAL CATALYTIC DOMAIN CONTAINING PROTEIN"/>
    <property type="match status" value="1"/>
</dbReference>
<dbReference type="OrthoDB" id="1301943at2759"/>
<dbReference type="AlphaFoldDB" id="A0A9J5Y6J1"/>
<feature type="compositionally biased region" description="Basic and acidic residues" evidence="1">
    <location>
        <begin position="335"/>
        <end position="346"/>
    </location>
</feature>
<accession>A0A9J5Y6J1</accession>
<dbReference type="PANTHER" id="PTHR48302:SF2">
    <property type="entry name" value="DUF1985 DOMAIN-CONTAINING PROTEIN"/>
    <property type="match status" value="1"/>
</dbReference>
<proteinExistence type="predicted"/>
<feature type="region of interest" description="Disordered" evidence="1">
    <location>
        <begin position="171"/>
        <end position="190"/>
    </location>
</feature>
<reference evidence="2 3" key="1">
    <citation type="submission" date="2020-09" db="EMBL/GenBank/DDBJ databases">
        <title>De no assembly of potato wild relative species, Solanum commersonii.</title>
        <authorList>
            <person name="Cho K."/>
        </authorList>
    </citation>
    <scope>NUCLEOTIDE SEQUENCE [LARGE SCALE GENOMIC DNA]</scope>
    <source>
        <strain evidence="2">LZ3.2</strain>
        <tissue evidence="2">Leaf</tissue>
    </source>
</reference>
<evidence type="ECO:0008006" key="4">
    <source>
        <dbReference type="Google" id="ProtNLM"/>
    </source>
</evidence>
<evidence type="ECO:0000313" key="2">
    <source>
        <dbReference type="EMBL" id="KAG5595773.1"/>
    </source>
</evidence>
<gene>
    <name evidence="2" type="ORF">H5410_037005</name>
</gene>
<sequence>MTKVPKLDFLNKFKEANFFEPKDHFKIGVQYFISTFLTGSEASKKAIPKLYFDLVEFGQYVNFLWGNECFRLTLKACSRRLGGNLTSFKFTQFHLALQIWFYGCCHPFDNIVAIRVSTGIPRILNWNTLNDSIFFKDLNNTIFKTYGNQHKFKNIVLTDEDMNAIDQNNLHESSSHHETENQATSERNDVDFDENYVELKKEAAEVDKHMTELKAYVHNSTKLIIDEIKCSRGQPTQTSHQEVLNDIKGMMPINMLNKLKKARMDQPSVSMREYIDISNTDAQNSIDQTIGGVFNADILVSSTSKPPTLDDYPDLTMTQIVELDLILNANTTPDVKPRNRNPDKYDTSPYIR</sequence>
<evidence type="ECO:0000313" key="3">
    <source>
        <dbReference type="Proteomes" id="UP000824120"/>
    </source>
</evidence>